<feature type="domain" description="LysM" evidence="10">
    <location>
        <begin position="145"/>
        <end position="189"/>
    </location>
</feature>
<dbReference type="GO" id="GO:0071555">
    <property type="term" value="P:cell wall organization"/>
    <property type="evidence" value="ECO:0007669"/>
    <property type="project" value="UniProtKB-UniRule"/>
</dbReference>
<dbReference type="GO" id="GO:0005576">
    <property type="term" value="C:extracellular region"/>
    <property type="evidence" value="ECO:0007669"/>
    <property type="project" value="TreeGrafter"/>
</dbReference>
<dbReference type="GO" id="GO:0071972">
    <property type="term" value="F:peptidoglycan L,D-transpeptidase activity"/>
    <property type="evidence" value="ECO:0007669"/>
    <property type="project" value="TreeGrafter"/>
</dbReference>
<comment type="similarity">
    <text evidence="2">Belongs to the YkuD family.</text>
</comment>
<dbReference type="RefSeq" id="WP_006523190.1">
    <property type="nucleotide sequence ID" value="NC_021184.1"/>
</dbReference>
<evidence type="ECO:0000259" key="10">
    <source>
        <dbReference type="PROSITE" id="PS51782"/>
    </source>
</evidence>
<proteinExistence type="inferred from homology"/>
<dbReference type="AlphaFoldDB" id="R4KDF8"/>
<dbReference type="KEGG" id="dgi:Desgi_0117"/>
<evidence type="ECO:0000256" key="8">
    <source>
        <dbReference type="ARBA" id="ARBA00023316"/>
    </source>
</evidence>
<evidence type="ECO:0000256" key="9">
    <source>
        <dbReference type="PROSITE-ProRule" id="PRU01373"/>
    </source>
</evidence>
<dbReference type="GO" id="GO:0008360">
    <property type="term" value="P:regulation of cell shape"/>
    <property type="evidence" value="ECO:0007669"/>
    <property type="project" value="UniProtKB-UniRule"/>
</dbReference>
<dbReference type="Gene3D" id="2.40.440.10">
    <property type="entry name" value="L,D-transpeptidase catalytic domain-like"/>
    <property type="match status" value="1"/>
</dbReference>
<dbReference type="Pfam" id="PF03734">
    <property type="entry name" value="YkuD"/>
    <property type="match status" value="1"/>
</dbReference>
<sequence length="190" mass="20493">MAPSKLEAGSRLSINTVIRKLYYYNGERLIKEYPVAVGKPSTPTPPGNYKVKNKTVNPGGVLGTRWMGLTIPGGNYGIHGNNNPSSIGQAVSLGCIRMHNHHVEELFPQIPIGTPVHIYSRYQTDAVPAFKPATESNSAGGGNGKTYTVQPGDTLWKIAQSFNTTLETLIAINNITNPNRIAIGQIITIP</sequence>
<dbReference type="HOGENOM" id="CLU_1487100_0_0_9"/>
<accession>R4KDF8</accession>
<keyword evidence="6 9" id="KW-0133">Cell shape</keyword>
<dbReference type="SMART" id="SM00257">
    <property type="entry name" value="LysM"/>
    <property type="match status" value="1"/>
</dbReference>
<dbReference type="GO" id="GO:0016757">
    <property type="term" value="F:glycosyltransferase activity"/>
    <property type="evidence" value="ECO:0007669"/>
    <property type="project" value="UniProtKB-KW"/>
</dbReference>
<protein>
    <submittedName>
        <fullName evidence="12">Uncharacterized protein</fullName>
    </submittedName>
</protein>
<evidence type="ECO:0000256" key="5">
    <source>
        <dbReference type="ARBA" id="ARBA00022801"/>
    </source>
</evidence>
<evidence type="ECO:0000313" key="13">
    <source>
        <dbReference type="Proteomes" id="UP000013520"/>
    </source>
</evidence>
<name>R4KDF8_9FIRM</name>
<dbReference type="InterPro" id="IPR036779">
    <property type="entry name" value="LysM_dom_sf"/>
</dbReference>
<keyword evidence="7 9" id="KW-0573">Peptidoglycan synthesis</keyword>
<dbReference type="Gene3D" id="3.10.350.10">
    <property type="entry name" value="LysM domain"/>
    <property type="match status" value="1"/>
</dbReference>
<evidence type="ECO:0000256" key="6">
    <source>
        <dbReference type="ARBA" id="ARBA00022960"/>
    </source>
</evidence>
<feature type="active site" description="Nucleophile" evidence="9">
    <location>
        <position position="95"/>
    </location>
</feature>
<dbReference type="UniPathway" id="UPA00219"/>
<dbReference type="PROSITE" id="PS51782">
    <property type="entry name" value="LYSM"/>
    <property type="match status" value="1"/>
</dbReference>
<dbReference type="STRING" id="767817.Desgi_0117"/>
<evidence type="ECO:0000256" key="3">
    <source>
        <dbReference type="ARBA" id="ARBA00022676"/>
    </source>
</evidence>
<dbReference type="Pfam" id="PF01476">
    <property type="entry name" value="LysM"/>
    <property type="match status" value="1"/>
</dbReference>
<dbReference type="Proteomes" id="UP000013520">
    <property type="component" value="Chromosome"/>
</dbReference>
<comment type="pathway">
    <text evidence="1 9">Cell wall biogenesis; peptidoglycan biosynthesis.</text>
</comment>
<organism evidence="12 13">
    <name type="scientific">Desulfoscipio gibsoniae DSM 7213</name>
    <dbReference type="NCBI Taxonomy" id="767817"/>
    <lineage>
        <taxon>Bacteria</taxon>
        <taxon>Bacillati</taxon>
        <taxon>Bacillota</taxon>
        <taxon>Clostridia</taxon>
        <taxon>Eubacteriales</taxon>
        <taxon>Desulfallaceae</taxon>
        <taxon>Desulfoscipio</taxon>
    </lineage>
</organism>
<dbReference type="eggNOG" id="COG1388">
    <property type="taxonomic scope" value="Bacteria"/>
</dbReference>
<dbReference type="CDD" id="cd00118">
    <property type="entry name" value="LysM"/>
    <property type="match status" value="1"/>
</dbReference>
<dbReference type="InterPro" id="IPR038063">
    <property type="entry name" value="Transpep_catalytic_dom"/>
</dbReference>
<dbReference type="SUPFAM" id="SSF141523">
    <property type="entry name" value="L,D-transpeptidase catalytic domain-like"/>
    <property type="match status" value="1"/>
</dbReference>
<keyword evidence="13" id="KW-1185">Reference proteome</keyword>
<dbReference type="PROSITE" id="PS52029">
    <property type="entry name" value="LD_TPASE"/>
    <property type="match status" value="1"/>
</dbReference>
<evidence type="ECO:0000256" key="2">
    <source>
        <dbReference type="ARBA" id="ARBA00005992"/>
    </source>
</evidence>
<keyword evidence="4" id="KW-0808">Transferase</keyword>
<dbReference type="PANTHER" id="PTHR30582:SF24">
    <property type="entry name" value="L,D-TRANSPEPTIDASE ERFK_SRFK-RELATED"/>
    <property type="match status" value="1"/>
</dbReference>
<evidence type="ECO:0000259" key="11">
    <source>
        <dbReference type="PROSITE" id="PS52029"/>
    </source>
</evidence>
<gene>
    <name evidence="12" type="ORF">Desgi_0117</name>
</gene>
<dbReference type="eggNOG" id="COG1376">
    <property type="taxonomic scope" value="Bacteria"/>
</dbReference>
<reference evidence="12 13" key="1">
    <citation type="submission" date="2012-01" db="EMBL/GenBank/DDBJ databases">
        <title>Complete sequence of Desulfotomaculum gibsoniae DSM 7213.</title>
        <authorList>
            <consortium name="US DOE Joint Genome Institute"/>
            <person name="Lucas S."/>
            <person name="Han J."/>
            <person name="Lapidus A."/>
            <person name="Cheng J.-F."/>
            <person name="Goodwin L."/>
            <person name="Pitluck S."/>
            <person name="Peters L."/>
            <person name="Ovchinnikova G."/>
            <person name="Teshima H."/>
            <person name="Detter J.C."/>
            <person name="Han C."/>
            <person name="Tapia R."/>
            <person name="Land M."/>
            <person name="Hauser L."/>
            <person name="Kyrpides N."/>
            <person name="Ivanova N."/>
            <person name="Pagani I."/>
            <person name="Parshina S."/>
            <person name="Plugge C."/>
            <person name="Muyzer G."/>
            <person name="Kuever J."/>
            <person name="Ivanova A."/>
            <person name="Nazina T."/>
            <person name="Klenk H.-P."/>
            <person name="Brambilla E."/>
            <person name="Spring S."/>
            <person name="Stams A.F."/>
            <person name="Woyke T."/>
        </authorList>
    </citation>
    <scope>NUCLEOTIDE SEQUENCE [LARGE SCALE GENOMIC DNA]</scope>
    <source>
        <strain evidence="12 13">DSM 7213</strain>
    </source>
</reference>
<dbReference type="InterPro" id="IPR050979">
    <property type="entry name" value="LD-transpeptidase"/>
</dbReference>
<evidence type="ECO:0000313" key="12">
    <source>
        <dbReference type="EMBL" id="AGK99731.1"/>
    </source>
</evidence>
<dbReference type="GO" id="GO:0018104">
    <property type="term" value="P:peptidoglycan-protein cross-linking"/>
    <property type="evidence" value="ECO:0007669"/>
    <property type="project" value="TreeGrafter"/>
</dbReference>
<evidence type="ECO:0000256" key="1">
    <source>
        <dbReference type="ARBA" id="ARBA00004752"/>
    </source>
</evidence>
<keyword evidence="3" id="KW-0328">Glycosyltransferase</keyword>
<evidence type="ECO:0000256" key="7">
    <source>
        <dbReference type="ARBA" id="ARBA00022984"/>
    </source>
</evidence>
<dbReference type="EMBL" id="CP003273">
    <property type="protein sequence ID" value="AGK99731.1"/>
    <property type="molecule type" value="Genomic_DNA"/>
</dbReference>
<dbReference type="MEROPS" id="C82.003"/>
<dbReference type="InterPro" id="IPR005490">
    <property type="entry name" value="LD_TPept_cat_dom"/>
</dbReference>
<feature type="active site" description="Proton donor/acceptor" evidence="9">
    <location>
        <position position="79"/>
    </location>
</feature>
<dbReference type="PANTHER" id="PTHR30582">
    <property type="entry name" value="L,D-TRANSPEPTIDASE"/>
    <property type="match status" value="1"/>
</dbReference>
<keyword evidence="8 9" id="KW-0961">Cell wall biogenesis/degradation</keyword>
<feature type="domain" description="L,D-TPase catalytic" evidence="11">
    <location>
        <begin position="10"/>
        <end position="119"/>
    </location>
</feature>
<evidence type="ECO:0000256" key="4">
    <source>
        <dbReference type="ARBA" id="ARBA00022679"/>
    </source>
</evidence>
<dbReference type="OrthoDB" id="9787225at2"/>
<dbReference type="SUPFAM" id="SSF54106">
    <property type="entry name" value="LysM domain"/>
    <property type="match status" value="1"/>
</dbReference>
<dbReference type="InterPro" id="IPR018392">
    <property type="entry name" value="LysM"/>
</dbReference>
<dbReference type="CDD" id="cd16913">
    <property type="entry name" value="YkuD_like"/>
    <property type="match status" value="1"/>
</dbReference>
<keyword evidence="5" id="KW-0378">Hydrolase</keyword>